<proteinExistence type="predicted"/>
<evidence type="ECO:0000313" key="3">
    <source>
        <dbReference type="EMBL" id="MPM64298.1"/>
    </source>
</evidence>
<sequence length="95" mass="10597">MLEWFKWFFDGLGTELIGLAIGTILGGIVGFRIGKHKRKFVQEQEAGAKSEQYQKGNFCQKKHNTKSEDVMASFTQKQTAGDKSNQIQIGGQDDA</sequence>
<name>A0A645BGS1_9ZZZZ</name>
<feature type="compositionally biased region" description="Polar residues" evidence="1">
    <location>
        <begin position="75"/>
        <end position="89"/>
    </location>
</feature>
<feature type="transmembrane region" description="Helical" evidence="2">
    <location>
        <begin position="12"/>
        <end position="31"/>
    </location>
</feature>
<dbReference type="EMBL" id="VSSQ01019870">
    <property type="protein sequence ID" value="MPM64298.1"/>
    <property type="molecule type" value="Genomic_DNA"/>
</dbReference>
<keyword evidence="2" id="KW-0472">Membrane</keyword>
<keyword evidence="2" id="KW-1133">Transmembrane helix</keyword>
<comment type="caution">
    <text evidence="3">The sequence shown here is derived from an EMBL/GenBank/DDBJ whole genome shotgun (WGS) entry which is preliminary data.</text>
</comment>
<keyword evidence="2" id="KW-0812">Transmembrane</keyword>
<feature type="region of interest" description="Disordered" evidence="1">
    <location>
        <begin position="75"/>
        <end position="95"/>
    </location>
</feature>
<evidence type="ECO:0000256" key="2">
    <source>
        <dbReference type="SAM" id="Phobius"/>
    </source>
</evidence>
<accession>A0A645BGS1</accession>
<dbReference type="AlphaFoldDB" id="A0A645BGS1"/>
<protein>
    <submittedName>
        <fullName evidence="3">Uncharacterized protein</fullName>
    </submittedName>
</protein>
<gene>
    <name evidence="3" type="ORF">SDC9_111184</name>
</gene>
<evidence type="ECO:0000256" key="1">
    <source>
        <dbReference type="SAM" id="MobiDB-lite"/>
    </source>
</evidence>
<organism evidence="3">
    <name type="scientific">bioreactor metagenome</name>
    <dbReference type="NCBI Taxonomy" id="1076179"/>
    <lineage>
        <taxon>unclassified sequences</taxon>
        <taxon>metagenomes</taxon>
        <taxon>ecological metagenomes</taxon>
    </lineage>
</organism>
<reference evidence="3" key="1">
    <citation type="submission" date="2019-08" db="EMBL/GenBank/DDBJ databases">
        <authorList>
            <person name="Kucharzyk K."/>
            <person name="Murdoch R.W."/>
            <person name="Higgins S."/>
            <person name="Loffler F."/>
        </authorList>
    </citation>
    <scope>NUCLEOTIDE SEQUENCE</scope>
</reference>